<feature type="transmembrane region" description="Helical" evidence="12">
    <location>
        <begin position="171"/>
        <end position="193"/>
    </location>
</feature>
<dbReference type="Pfam" id="PF01066">
    <property type="entry name" value="CDP-OH_P_transf"/>
    <property type="match status" value="1"/>
</dbReference>
<dbReference type="Gene3D" id="1.20.120.1760">
    <property type="match status" value="1"/>
</dbReference>
<dbReference type="PROSITE" id="PS00379">
    <property type="entry name" value="CDP_ALCOHOL_P_TRANSF"/>
    <property type="match status" value="1"/>
</dbReference>
<keyword evidence="8 12" id="KW-0472">Membrane</keyword>
<comment type="subcellular location">
    <subcellularLocation>
        <location evidence="1">Membrane</location>
        <topology evidence="1">Multi-pass membrane protein</topology>
    </subcellularLocation>
</comment>
<evidence type="ECO:0000256" key="11">
    <source>
        <dbReference type="RuleBase" id="RU003750"/>
    </source>
</evidence>
<proteinExistence type="inferred from homology"/>
<evidence type="ECO:0000256" key="5">
    <source>
        <dbReference type="ARBA" id="ARBA00022692"/>
    </source>
</evidence>
<dbReference type="GO" id="GO:0046474">
    <property type="term" value="P:glycerophospholipid biosynthetic process"/>
    <property type="evidence" value="ECO:0007669"/>
    <property type="project" value="TreeGrafter"/>
</dbReference>
<sequence length="228" mass="23123">MPAAMPPPVADLPGPPAPPATQARLLNIANILTIMRLVLVPVFVAFLFVGPDDAVWRIAAFAAYAVAAITDQIDGAVARSRGLVTDFGAFVDPVADKALTGAALVSLSILDEVPWAVTAVIVVRELGVTLLRLWVIRFGVIAASRGGKLKTLLLNISLGLAVLPLTGPAAAVSSAVLAAGVLVAVVTGVDYVARALRLRRVSAVRDAPAAGAGSGEVADGGGRDIDAG</sequence>
<dbReference type="InterPro" id="IPR048254">
    <property type="entry name" value="CDP_ALCOHOL_P_TRANSF_CS"/>
</dbReference>
<dbReference type="Proteomes" id="UP000604475">
    <property type="component" value="Unassembled WGS sequence"/>
</dbReference>
<organism evidence="13 14">
    <name type="scientific">Frankia nepalensis</name>
    <dbReference type="NCBI Taxonomy" id="1836974"/>
    <lineage>
        <taxon>Bacteria</taxon>
        <taxon>Bacillati</taxon>
        <taxon>Actinomycetota</taxon>
        <taxon>Actinomycetes</taxon>
        <taxon>Frankiales</taxon>
        <taxon>Frankiaceae</taxon>
        <taxon>Frankia</taxon>
    </lineage>
</organism>
<dbReference type="RefSeq" id="WP_203002449.1">
    <property type="nucleotide sequence ID" value="NZ_JADWYU010000220.1"/>
</dbReference>
<reference evidence="13" key="1">
    <citation type="submission" date="2020-12" db="EMBL/GenBank/DDBJ databases">
        <title>Genomic characterization of non-nitrogen-fixing Frankia strains.</title>
        <authorList>
            <person name="Carlos-Shanley C."/>
            <person name="Guerra T."/>
            <person name="Hahn D."/>
        </authorList>
    </citation>
    <scope>NUCLEOTIDE SEQUENCE</scope>
    <source>
        <strain evidence="13">CN6</strain>
    </source>
</reference>
<keyword evidence="3" id="KW-0444">Lipid biosynthesis</keyword>
<dbReference type="InterPro" id="IPR050324">
    <property type="entry name" value="CDP-alcohol_PTase-I"/>
</dbReference>
<keyword evidence="4 11" id="KW-0808">Transferase</keyword>
<feature type="transmembrane region" description="Helical" evidence="12">
    <location>
        <begin position="147"/>
        <end position="165"/>
    </location>
</feature>
<keyword evidence="6 12" id="KW-1133">Transmembrane helix</keyword>
<evidence type="ECO:0000313" key="14">
    <source>
        <dbReference type="Proteomes" id="UP000604475"/>
    </source>
</evidence>
<keyword evidence="14" id="KW-1185">Reference proteome</keyword>
<evidence type="ECO:0000256" key="3">
    <source>
        <dbReference type="ARBA" id="ARBA00022516"/>
    </source>
</evidence>
<keyword evidence="5 12" id="KW-0812">Transmembrane</keyword>
<name>A0A937UM77_9ACTN</name>
<comment type="caution">
    <text evidence="13">The sequence shown here is derived from an EMBL/GenBank/DDBJ whole genome shotgun (WGS) entry which is preliminary data.</text>
</comment>
<evidence type="ECO:0000256" key="2">
    <source>
        <dbReference type="ARBA" id="ARBA00010441"/>
    </source>
</evidence>
<dbReference type="EMBL" id="JAEACQ010000193">
    <property type="protein sequence ID" value="MBL7628604.1"/>
    <property type="molecule type" value="Genomic_DNA"/>
</dbReference>
<dbReference type="PANTHER" id="PTHR14269:SF52">
    <property type="entry name" value="PHOSPHATIDYLGLYCEROPHOSPHATE SYNTHASE-RELATED"/>
    <property type="match status" value="1"/>
</dbReference>
<evidence type="ECO:0000256" key="12">
    <source>
        <dbReference type="SAM" id="Phobius"/>
    </source>
</evidence>
<accession>A0A937UM77</accession>
<evidence type="ECO:0000256" key="9">
    <source>
        <dbReference type="ARBA" id="ARBA00023209"/>
    </source>
</evidence>
<keyword evidence="9" id="KW-0594">Phospholipid biosynthesis</keyword>
<dbReference type="InterPro" id="IPR000462">
    <property type="entry name" value="CDP-OH_P_trans"/>
</dbReference>
<evidence type="ECO:0000313" key="13">
    <source>
        <dbReference type="EMBL" id="MBL7628604.1"/>
    </source>
</evidence>
<dbReference type="GO" id="GO:0016780">
    <property type="term" value="F:phosphotransferase activity, for other substituted phosphate groups"/>
    <property type="evidence" value="ECO:0007669"/>
    <property type="project" value="InterPro"/>
</dbReference>
<dbReference type="AlphaFoldDB" id="A0A937UM77"/>
<dbReference type="PANTHER" id="PTHR14269">
    <property type="entry name" value="CDP-DIACYLGLYCEROL--GLYCEROL-3-PHOSPHATE 3-PHOSPHATIDYLTRANSFERASE-RELATED"/>
    <property type="match status" value="1"/>
</dbReference>
<evidence type="ECO:0000256" key="7">
    <source>
        <dbReference type="ARBA" id="ARBA00023098"/>
    </source>
</evidence>
<dbReference type="InterPro" id="IPR043130">
    <property type="entry name" value="CDP-OH_PTrfase_TM_dom"/>
</dbReference>
<protein>
    <submittedName>
        <fullName evidence="13">CDP-alcohol phosphatidyltransferase family protein</fullName>
    </submittedName>
</protein>
<evidence type="ECO:0000256" key="10">
    <source>
        <dbReference type="ARBA" id="ARBA00023264"/>
    </source>
</evidence>
<comment type="similarity">
    <text evidence="2 11">Belongs to the CDP-alcohol phosphatidyltransferase class-I family.</text>
</comment>
<evidence type="ECO:0000256" key="1">
    <source>
        <dbReference type="ARBA" id="ARBA00004141"/>
    </source>
</evidence>
<dbReference type="GO" id="GO:0016020">
    <property type="term" value="C:membrane"/>
    <property type="evidence" value="ECO:0007669"/>
    <property type="project" value="UniProtKB-SubCell"/>
</dbReference>
<gene>
    <name evidence="13" type="ORF">I7412_15880</name>
</gene>
<keyword evidence="7" id="KW-0443">Lipid metabolism</keyword>
<evidence type="ECO:0000256" key="4">
    <source>
        <dbReference type="ARBA" id="ARBA00022679"/>
    </source>
</evidence>
<evidence type="ECO:0000256" key="6">
    <source>
        <dbReference type="ARBA" id="ARBA00022989"/>
    </source>
</evidence>
<evidence type="ECO:0000256" key="8">
    <source>
        <dbReference type="ARBA" id="ARBA00023136"/>
    </source>
</evidence>
<keyword evidence="10" id="KW-1208">Phospholipid metabolism</keyword>
<feature type="transmembrane region" description="Helical" evidence="12">
    <location>
        <begin position="28"/>
        <end position="49"/>
    </location>
</feature>